<dbReference type="PANTHER" id="PTHR32119:SF2">
    <property type="entry name" value="OROTIDINE 5'-PHOSPHATE DECARBOXYLASE"/>
    <property type="match status" value="1"/>
</dbReference>
<evidence type="ECO:0000256" key="6">
    <source>
        <dbReference type="ARBA" id="ARBA00023239"/>
    </source>
</evidence>
<evidence type="ECO:0000313" key="12">
    <source>
        <dbReference type="Proteomes" id="UP000245577"/>
    </source>
</evidence>
<feature type="active site" description="For OMPdecase activity" evidence="7">
    <location>
        <position position="67"/>
    </location>
</feature>
<dbReference type="InterPro" id="IPR001754">
    <property type="entry name" value="OMPdeCOase_dom"/>
</dbReference>
<dbReference type="PANTHER" id="PTHR32119">
    <property type="entry name" value="OROTIDINE 5'-PHOSPHATE DECARBOXYLASE"/>
    <property type="match status" value="1"/>
</dbReference>
<comment type="catalytic activity">
    <reaction evidence="9">
        <text>orotidine 5'-phosphate + H(+) = UMP + CO2</text>
        <dbReference type="Rhea" id="RHEA:11596"/>
        <dbReference type="ChEBI" id="CHEBI:15378"/>
        <dbReference type="ChEBI" id="CHEBI:16526"/>
        <dbReference type="ChEBI" id="CHEBI:57538"/>
        <dbReference type="ChEBI" id="CHEBI:57865"/>
        <dbReference type="EC" id="4.1.1.23"/>
    </reaction>
</comment>
<evidence type="ECO:0000313" key="11">
    <source>
        <dbReference type="EMBL" id="PWB87024.1"/>
    </source>
</evidence>
<dbReference type="NCBIfam" id="NF010386">
    <property type="entry name" value="PRK13813.1"/>
    <property type="match status" value="1"/>
</dbReference>
<dbReference type="SMART" id="SM00934">
    <property type="entry name" value="OMPdecase"/>
    <property type="match status" value="1"/>
</dbReference>
<sequence length="214" mass="23300">MKVKNNIILALDVMNMKEATEICEKLEKDLDTIKIGYPLTLAEGLEAVSEIKETFNFKVICDYKVADIPATNSKICNQTFKAGADAIICHGFVGQDSVQACADEAGEFNAEVFLLTEMSHPGAKLFLQENADAIAKMGVDMGIKNYVAPATRINRLKEIREIVGKDAFIISPGVGKQGGDVKETLTYANAAIIGRSIYESDDSQKALKDFISLI</sequence>
<evidence type="ECO:0000256" key="4">
    <source>
        <dbReference type="ARBA" id="ARBA00022793"/>
    </source>
</evidence>
<evidence type="ECO:0000256" key="5">
    <source>
        <dbReference type="ARBA" id="ARBA00022975"/>
    </source>
</evidence>
<dbReference type="InterPro" id="IPR011060">
    <property type="entry name" value="RibuloseP-bd_barrel"/>
</dbReference>
<gene>
    <name evidence="11" type="primary">hxlA</name>
    <name evidence="11" type="ORF">MBBWO_01380</name>
</gene>
<evidence type="ECO:0000256" key="1">
    <source>
        <dbReference type="ARBA" id="ARBA00004861"/>
    </source>
</evidence>
<feature type="binding site" evidence="8">
    <location>
        <position position="194"/>
    </location>
    <ligand>
        <name>substrate</name>
    </ligand>
</feature>
<dbReference type="CDD" id="cd04725">
    <property type="entry name" value="OMP_decarboxylase_like"/>
    <property type="match status" value="1"/>
</dbReference>
<dbReference type="Proteomes" id="UP000245577">
    <property type="component" value="Unassembled WGS sequence"/>
</dbReference>
<keyword evidence="12" id="KW-1185">Reference proteome</keyword>
<dbReference type="EMBL" id="MZGU01000002">
    <property type="protein sequence ID" value="PWB87024.1"/>
    <property type="molecule type" value="Genomic_DNA"/>
</dbReference>
<dbReference type="PROSITE" id="PS00156">
    <property type="entry name" value="OMPDECASE"/>
    <property type="match status" value="1"/>
</dbReference>
<feature type="domain" description="Orotidine 5'-phosphate decarboxylase" evidence="10">
    <location>
        <begin position="6"/>
        <end position="210"/>
    </location>
</feature>
<evidence type="ECO:0000256" key="3">
    <source>
        <dbReference type="ARBA" id="ARBA00021923"/>
    </source>
</evidence>
<dbReference type="SUPFAM" id="SSF51366">
    <property type="entry name" value="Ribulose-phoshate binding barrel"/>
    <property type="match status" value="1"/>
</dbReference>
<dbReference type="Gene3D" id="3.20.20.70">
    <property type="entry name" value="Aldolase class I"/>
    <property type="match status" value="1"/>
</dbReference>
<dbReference type="UniPathway" id="UPA00070">
    <property type="reaction ID" value="UER00120"/>
</dbReference>
<organism evidence="11 12">
    <name type="scientific">Methanobrevibacter woesei</name>
    <dbReference type="NCBI Taxonomy" id="190976"/>
    <lineage>
        <taxon>Archaea</taxon>
        <taxon>Methanobacteriati</taxon>
        <taxon>Methanobacteriota</taxon>
        <taxon>Methanomada group</taxon>
        <taxon>Methanobacteria</taxon>
        <taxon>Methanobacteriales</taxon>
        <taxon>Methanobacteriaceae</taxon>
        <taxon>Methanobrevibacter</taxon>
    </lineage>
</organism>
<dbReference type="InterPro" id="IPR018089">
    <property type="entry name" value="OMPdecase_AS"/>
</dbReference>
<dbReference type="OrthoDB" id="94124at2157"/>
<dbReference type="GO" id="GO:0004590">
    <property type="term" value="F:orotidine-5'-phosphate decarboxylase activity"/>
    <property type="evidence" value="ECO:0007669"/>
    <property type="project" value="UniProtKB-EC"/>
</dbReference>
<dbReference type="Pfam" id="PF00215">
    <property type="entry name" value="OMPdecase"/>
    <property type="match status" value="1"/>
</dbReference>
<name>A0A2U1S993_9EURY</name>
<feature type="binding site" evidence="8">
    <location>
        <position position="195"/>
    </location>
    <ligand>
        <name>substrate</name>
    </ligand>
</feature>
<dbReference type="GO" id="GO:0005829">
    <property type="term" value="C:cytosol"/>
    <property type="evidence" value="ECO:0007669"/>
    <property type="project" value="TreeGrafter"/>
</dbReference>
<feature type="active site" description="For OMPdecase activity" evidence="7">
    <location>
        <position position="62"/>
    </location>
</feature>
<comment type="similarity">
    <text evidence="9">Belongs to the OMP decarboxylase family.</text>
</comment>
<evidence type="ECO:0000256" key="2">
    <source>
        <dbReference type="ARBA" id="ARBA00012321"/>
    </source>
</evidence>
<feature type="binding site" evidence="8">
    <location>
        <position position="119"/>
    </location>
    <ligand>
        <name>substrate</name>
    </ligand>
</feature>
<feature type="active site" description="For OMPdecase activity" evidence="7">
    <location>
        <position position="64"/>
    </location>
</feature>
<accession>A0A2U1S993</accession>
<dbReference type="InterPro" id="IPR013785">
    <property type="entry name" value="Aldolase_TIM"/>
</dbReference>
<evidence type="ECO:0000256" key="9">
    <source>
        <dbReference type="RuleBase" id="RU000512"/>
    </source>
</evidence>
<dbReference type="RefSeq" id="WP_116668971.1">
    <property type="nucleotide sequence ID" value="NZ_MZGU01000002.1"/>
</dbReference>
<proteinExistence type="inferred from homology"/>
<dbReference type="NCBIfam" id="TIGR01740">
    <property type="entry name" value="pyrF"/>
    <property type="match status" value="1"/>
</dbReference>
<comment type="caution">
    <text evidence="11">The sequence shown here is derived from an EMBL/GenBank/DDBJ whole genome shotgun (WGS) entry which is preliminary data.</text>
</comment>
<keyword evidence="6 9" id="KW-0456">Lyase</keyword>
<comment type="pathway">
    <text evidence="1 9">Pyrimidine metabolism; UMP biosynthesis via de novo pathway; UMP from orotate: step 2/2.</text>
</comment>
<dbReference type="EC" id="4.1.1.23" evidence="2 9"/>
<protein>
    <recommendedName>
        <fullName evidence="3 9">Orotidine 5'-phosphate decarboxylase</fullName>
        <ecNumber evidence="2 9">4.1.1.23</ecNumber>
    </recommendedName>
</protein>
<reference evidence="11 12" key="1">
    <citation type="submission" date="2017-03" db="EMBL/GenBank/DDBJ databases">
        <title>Genome sequence of Methanobrevibacter wosei.</title>
        <authorList>
            <person name="Poehlein A."/>
            <person name="Seedorf H."/>
            <person name="Daniel R."/>
        </authorList>
    </citation>
    <scope>NUCLEOTIDE SEQUENCE [LARGE SCALE GENOMIC DNA]</scope>
    <source>
        <strain evidence="11 12">DSM 11979</strain>
    </source>
</reference>
<dbReference type="InterPro" id="IPR014732">
    <property type="entry name" value="OMPdecase"/>
</dbReference>
<dbReference type="GO" id="GO:0044205">
    <property type="term" value="P:'de novo' UMP biosynthetic process"/>
    <property type="evidence" value="ECO:0007669"/>
    <property type="project" value="UniProtKB-UniPathway"/>
</dbReference>
<dbReference type="AlphaFoldDB" id="A0A2U1S993"/>
<keyword evidence="4 9" id="KW-0210">Decarboxylase</keyword>
<evidence type="ECO:0000256" key="8">
    <source>
        <dbReference type="PIRSR" id="PIRSR614732-2"/>
    </source>
</evidence>
<keyword evidence="5 9" id="KW-0665">Pyrimidine biosynthesis</keyword>
<feature type="binding site" evidence="8">
    <location>
        <position position="12"/>
    </location>
    <ligand>
        <name>substrate</name>
    </ligand>
</feature>
<dbReference type="GO" id="GO:0006207">
    <property type="term" value="P:'de novo' pyrimidine nucleobase biosynthetic process"/>
    <property type="evidence" value="ECO:0007669"/>
    <property type="project" value="InterPro"/>
</dbReference>
<evidence type="ECO:0000259" key="10">
    <source>
        <dbReference type="SMART" id="SM00934"/>
    </source>
</evidence>
<evidence type="ECO:0000256" key="7">
    <source>
        <dbReference type="PIRSR" id="PIRSR614732-1"/>
    </source>
</evidence>
<feature type="binding site" evidence="8">
    <location>
        <position position="34"/>
    </location>
    <ligand>
        <name>substrate</name>
    </ligand>
</feature>